<dbReference type="InterPro" id="IPR011990">
    <property type="entry name" value="TPR-like_helical_dom_sf"/>
</dbReference>
<protein>
    <submittedName>
        <fullName evidence="1">Uncharacterized protein</fullName>
    </submittedName>
</protein>
<organism evidence="1 2">
    <name type="scientific">Legionella maioricensis</name>
    <dbReference type="NCBI Taxonomy" id="2896528"/>
    <lineage>
        <taxon>Bacteria</taxon>
        <taxon>Pseudomonadati</taxon>
        <taxon>Pseudomonadota</taxon>
        <taxon>Gammaproteobacteria</taxon>
        <taxon>Legionellales</taxon>
        <taxon>Legionellaceae</taxon>
        <taxon>Legionella</taxon>
    </lineage>
</organism>
<dbReference type="Gene3D" id="1.25.40.10">
    <property type="entry name" value="Tetratricopeptide repeat domain"/>
    <property type="match status" value="1"/>
</dbReference>
<keyword evidence="2" id="KW-1185">Reference proteome</keyword>
<proteinExistence type="predicted"/>
<dbReference type="RefSeq" id="WP_250421122.1">
    <property type="nucleotide sequence ID" value="NZ_JAJKBJ010000009.1"/>
</dbReference>
<accession>A0A9X2D0K7</accession>
<dbReference type="EMBL" id="JAJKBJ010000009">
    <property type="protein sequence ID" value="MCL9684211.1"/>
    <property type="molecule type" value="Genomic_DNA"/>
</dbReference>
<dbReference type="Proteomes" id="UP001139721">
    <property type="component" value="Unassembled WGS sequence"/>
</dbReference>
<evidence type="ECO:0000313" key="1">
    <source>
        <dbReference type="EMBL" id="MCL9684211.1"/>
    </source>
</evidence>
<name>A0A9X2D0K7_9GAMM</name>
<gene>
    <name evidence="1" type="ORF">LOX96_08920</name>
</gene>
<dbReference type="AlphaFoldDB" id="A0A9X2D0K7"/>
<evidence type="ECO:0000313" key="2">
    <source>
        <dbReference type="Proteomes" id="UP001139721"/>
    </source>
</evidence>
<sequence>MGKTVTEKFKRIKRLFKQKAYERVIDHCATFLQLHQSDYNYDVCLYLAQSHFELNEFAQGASAIEDAKKIVRDQGKLEQIAVCDAILKKAWTRLVMNVKSGLSILDLESLSSAEKARTAMRESNYVKALERLKNNHQCIRATFSAQVEHIIQLMNFFLQTYADKKKYIKAEYLDDSPVVKSTRLKIANMMLLSGLTQNEFLFPGPDKLELLAQLEIEGHCKDIYLDDAQLVLRMMFKTIHALPRDKCKELVHLLPWGSNSWYFLYFIGSLMNIGNSKFFNTILSLGMKVNNSTEETSNAVSYFLSLCFSNCTLKVALLDQDFCEDLRKLGTFFEAIQENLRANSDALKPDQLPKLDELPTLKKLVWYFKHLYNLYRLKGFLPNAVTEGTLMHKSDIELVDSQRNPMALLLKMDLMGSIPCDLKSQLAFIRRLQLIGELFTRKNWGFFLNTMDYFDPLAVINIRNALVHIEQITRSEVIFRLEADTNRLHQLHIELSHLKSYLLEVVLKARDTNFKPFPPREKMNSIIFWLKDVTEYWESAKTYYGKQFTQFKFEDDPSPLYKENFIPGQEILKSNVSIINYRHEGRIRKLLGMSDDSDINFAVYIQYLRKVFADHQELLTELELVFQGKKALNKEKLFDKVFNVLSMQDSNLPIVKGLIEAAELYSNELRKEKREAFEIRHAKFEEELAKRDEARKDAVKKKMQTNYPYITDCAAELESELNGNQPSVSSLVDTLKNRIKLLQTLFKDNGTVITAETQGIIAIQKHLASDVSLYFATSYLVGQIVSLFNKLYSLGELKEIHPELNLLLVDYVGLRNALEHSDPFMDSEHAHQLLMDNKLPDATAYMICEIVCCYGAHIEAYSPKAHATISKAGAPTVDAGKVKQVEAVDIGKFISSCDKRMKDFRASPIYIRPSASGFFSGAAVSPRSLLNSSAVMPLENINPTHELGPDYMLISPQFSSASKLN</sequence>
<comment type="caution">
    <text evidence="1">The sequence shown here is derived from an EMBL/GenBank/DDBJ whole genome shotgun (WGS) entry which is preliminary data.</text>
</comment>
<reference evidence="1" key="1">
    <citation type="submission" date="2021-11" db="EMBL/GenBank/DDBJ databases">
        <title>Legionella maioricencis sp. nov., a new species isolated from hot water samples in Mallorca.</title>
        <authorList>
            <person name="Crespi S."/>
            <person name="Drasar V."/>
            <person name="Salva-Serra F."/>
            <person name="Jaen-Luchoro D."/>
            <person name="Pineiro-Iglesias B."/>
            <person name="Aliaga F."/>
            <person name="Fernandez-Juarez V."/>
            <person name="Coll G."/>
            <person name="Moore E.R.B."/>
            <person name="Bennasar-Figueras A."/>
        </authorList>
    </citation>
    <scope>NUCLEOTIDE SEQUENCE</scope>
    <source>
        <strain evidence="1">HCPI-6</strain>
    </source>
</reference>